<organism evidence="3 4">
    <name type="scientific">Flavobacterium columnare</name>
    <dbReference type="NCBI Taxonomy" id="996"/>
    <lineage>
        <taxon>Bacteria</taxon>
        <taxon>Pseudomonadati</taxon>
        <taxon>Bacteroidota</taxon>
        <taxon>Flavobacteriia</taxon>
        <taxon>Flavobacteriales</taxon>
        <taxon>Flavobacteriaceae</taxon>
        <taxon>Flavobacterium</taxon>
    </lineage>
</organism>
<dbReference type="InterPro" id="IPR036956">
    <property type="entry name" value="Impact_N_sf"/>
</dbReference>
<evidence type="ECO:0000313" key="4">
    <source>
        <dbReference type="Proteomes" id="UP000288951"/>
    </source>
</evidence>
<dbReference type="PANTHER" id="PTHR16301:SF20">
    <property type="entry name" value="IMPACT FAMILY MEMBER YIGZ"/>
    <property type="match status" value="1"/>
</dbReference>
<dbReference type="PANTHER" id="PTHR16301">
    <property type="entry name" value="IMPACT-RELATED"/>
    <property type="match status" value="1"/>
</dbReference>
<dbReference type="InterPro" id="IPR020568">
    <property type="entry name" value="Ribosomal_Su5_D2-typ_SF"/>
</dbReference>
<dbReference type="Proteomes" id="UP000288951">
    <property type="component" value="Unassembled WGS sequence"/>
</dbReference>
<accession>A0A437U7F4</accession>
<evidence type="ECO:0000313" key="3">
    <source>
        <dbReference type="EMBL" id="RVU89582.1"/>
    </source>
</evidence>
<dbReference type="AlphaFoldDB" id="A0A437U7F4"/>
<dbReference type="OrthoDB" id="9813771at2"/>
<sequence length="242" mass="28115">MAFTNRERRYNSPTFKKGNPFLIHFYFNFKNNNFALKLSLLNTEDTYITLKEASPEVLYKEKNSKFYGYAFPVANEEEIKTYLEQLKKKHYAARHWCYAWQLGTIQKHYRANDDGEPNNSAGMPIYGQIQSFKLTNVLVIVIRYFGGIKLGVGGLVSAYRESAKMALEASSLVEKTINIQYKINFDYKNMNKVMRIIKEKDINIIAQKMEETCELIISIRQKNAEMIFGIFSAIFEVSISEL</sequence>
<dbReference type="Pfam" id="PF01205">
    <property type="entry name" value="Impact_N"/>
    <property type="match status" value="1"/>
</dbReference>
<comment type="caution">
    <text evidence="3">The sequence shown here is derived from an EMBL/GenBank/DDBJ whole genome shotgun (WGS) entry which is preliminary data.</text>
</comment>
<dbReference type="SUPFAM" id="SSF54211">
    <property type="entry name" value="Ribosomal protein S5 domain 2-like"/>
    <property type="match status" value="1"/>
</dbReference>
<proteinExistence type="inferred from homology"/>
<comment type="similarity">
    <text evidence="1">Belongs to the IMPACT family.</text>
</comment>
<feature type="domain" description="Impact N-terminal" evidence="2">
    <location>
        <begin position="62"/>
        <end position="167"/>
    </location>
</feature>
<protein>
    <submittedName>
        <fullName evidence="3">YigZ family protein</fullName>
    </submittedName>
</protein>
<name>A0A437U7F4_9FLAO</name>
<evidence type="ECO:0000256" key="1">
    <source>
        <dbReference type="ARBA" id="ARBA00007665"/>
    </source>
</evidence>
<keyword evidence="4" id="KW-1185">Reference proteome</keyword>
<dbReference type="GO" id="GO:0006446">
    <property type="term" value="P:regulation of translational initiation"/>
    <property type="evidence" value="ECO:0007669"/>
    <property type="project" value="TreeGrafter"/>
</dbReference>
<dbReference type="EMBL" id="RQSM01000004">
    <property type="protein sequence ID" value="RVU89582.1"/>
    <property type="molecule type" value="Genomic_DNA"/>
</dbReference>
<reference evidence="3" key="1">
    <citation type="submission" date="2018-12" db="EMBL/GenBank/DDBJ databases">
        <title>Draft genome sequence of Flaovobacterium columnare ARS1 isolated from channel catfish in Alabama.</title>
        <authorList>
            <person name="Cai W."/>
            <person name="Arias C."/>
        </authorList>
    </citation>
    <scope>NUCLEOTIDE SEQUENCE [LARGE SCALE GENOMIC DNA]</scope>
    <source>
        <strain evidence="3">ARS1</strain>
    </source>
</reference>
<dbReference type="GO" id="GO:0005737">
    <property type="term" value="C:cytoplasm"/>
    <property type="evidence" value="ECO:0007669"/>
    <property type="project" value="TreeGrafter"/>
</dbReference>
<dbReference type="InterPro" id="IPR001498">
    <property type="entry name" value="Impact_N"/>
</dbReference>
<gene>
    <name evidence="3" type="ORF">EH230_12415</name>
</gene>
<evidence type="ECO:0000259" key="2">
    <source>
        <dbReference type="Pfam" id="PF01205"/>
    </source>
</evidence>
<dbReference type="Gene3D" id="3.30.230.30">
    <property type="entry name" value="Impact, N-terminal domain"/>
    <property type="match status" value="1"/>
</dbReference>
<dbReference type="InterPro" id="IPR023582">
    <property type="entry name" value="Impact"/>
</dbReference>